<name>A0A0C1BXL2_9BACT</name>
<dbReference type="PATRIC" id="fig|83552.4.peg.2642"/>
<proteinExistence type="predicted"/>
<evidence type="ECO:0000313" key="2">
    <source>
        <dbReference type="Proteomes" id="UP000031307"/>
    </source>
</evidence>
<sequence length="384" mass="44321">METNLDPPLPRFPWKDEDLLQHLTDLPTELLEHTLSFLHPGHPLNLEHEIQKAYHLIKESDQSQLDHEAISKTVTCIWKRLKKYQAITLLYRQIPQMEMIWAAFAQKFPLLFEIEQRLKIRKLIAETISHDMLNDKWQSHLWYPLVSLKRPSKNVFGTVWKDIDPSFETRLLKPMVDKLQDFIGAHIYSKTREDPQPCDCCQSMSKINVEIDLEALIFNPFADMSLQSILSQSVPPAEVHPILVDKIIQIIQNWQSLQKLSEPYSASKGNLNHFIRFLQNELQAQIDKILQLRLPTEVIPTCTADIPDVLKTLQSIQISSTPDSSIVSQIGEYPASAHICVLIKVRNFNDRTDEISWANHPHCLKGIVDLAIKLLNQGYHVKLS</sequence>
<dbReference type="Proteomes" id="UP000031307">
    <property type="component" value="Unassembled WGS sequence"/>
</dbReference>
<evidence type="ECO:0000313" key="1">
    <source>
        <dbReference type="EMBL" id="KIA76256.1"/>
    </source>
</evidence>
<reference evidence="1 2" key="1">
    <citation type="journal article" date="2014" name="Mol. Biol. Evol.">
        <title>Massive expansion of Ubiquitination-related gene families within the Chlamydiae.</title>
        <authorList>
            <person name="Domman D."/>
            <person name="Collingro A."/>
            <person name="Lagkouvardos I."/>
            <person name="Gehre L."/>
            <person name="Weinmaier T."/>
            <person name="Rattei T."/>
            <person name="Subtil A."/>
            <person name="Horn M."/>
        </authorList>
    </citation>
    <scope>NUCLEOTIDE SEQUENCE [LARGE SCALE GENOMIC DNA]</scope>
    <source>
        <strain evidence="1 2">OEW1</strain>
    </source>
</reference>
<organism evidence="1 2">
    <name type="scientific">Parachlamydia acanthamoebae</name>
    <dbReference type="NCBI Taxonomy" id="83552"/>
    <lineage>
        <taxon>Bacteria</taxon>
        <taxon>Pseudomonadati</taxon>
        <taxon>Chlamydiota</taxon>
        <taxon>Chlamydiia</taxon>
        <taxon>Parachlamydiales</taxon>
        <taxon>Parachlamydiaceae</taxon>
        <taxon>Parachlamydia</taxon>
    </lineage>
</organism>
<protein>
    <submittedName>
        <fullName evidence="1">Uncharacterized protein</fullName>
    </submittedName>
</protein>
<dbReference type="AlphaFoldDB" id="A0A0C1BXL2"/>
<gene>
    <name evidence="1" type="ORF">DB43_AP00120</name>
</gene>
<accession>A0A0C1BXL2</accession>
<comment type="caution">
    <text evidence="1">The sequence shown here is derived from an EMBL/GenBank/DDBJ whole genome shotgun (WGS) entry which is preliminary data.</text>
</comment>
<dbReference type="RefSeq" id="WP_013924274.1">
    <property type="nucleotide sequence ID" value="NZ_JSAM01000126.1"/>
</dbReference>
<dbReference type="EMBL" id="JSAM01000126">
    <property type="protein sequence ID" value="KIA76256.1"/>
    <property type="molecule type" value="Genomic_DNA"/>
</dbReference>